<dbReference type="EMBL" id="BMAV01025511">
    <property type="protein sequence ID" value="GFS42042.1"/>
    <property type="molecule type" value="Genomic_DNA"/>
</dbReference>
<dbReference type="Proteomes" id="UP000886998">
    <property type="component" value="Unassembled WGS sequence"/>
</dbReference>
<proteinExistence type="predicted"/>
<keyword evidence="2" id="KW-1185">Reference proteome</keyword>
<protein>
    <submittedName>
        <fullName evidence="1">General transcription factor II-I repeat domain-containing protein 2B</fullName>
    </submittedName>
</protein>
<dbReference type="AlphaFoldDB" id="A0A8X6IEP8"/>
<gene>
    <name evidence="1" type="primary">X975_20615</name>
    <name evidence="1" type="ORF">TNIN_241121</name>
</gene>
<accession>A0A8X6IEP8</accession>
<reference evidence="1" key="1">
    <citation type="submission" date="2020-08" db="EMBL/GenBank/DDBJ databases">
        <title>Multicomponent nature underlies the extraordinary mechanical properties of spider dragline silk.</title>
        <authorList>
            <person name="Kono N."/>
            <person name="Nakamura H."/>
            <person name="Mori M."/>
            <person name="Yoshida Y."/>
            <person name="Ohtoshi R."/>
            <person name="Malay A.D."/>
            <person name="Moran D.A.P."/>
            <person name="Tomita M."/>
            <person name="Numata K."/>
            <person name="Arakawa K."/>
        </authorList>
    </citation>
    <scope>NUCLEOTIDE SEQUENCE</scope>
</reference>
<dbReference type="OrthoDB" id="6435362at2759"/>
<evidence type="ECO:0000313" key="1">
    <source>
        <dbReference type="EMBL" id="GFS42042.1"/>
    </source>
</evidence>
<organism evidence="1 2">
    <name type="scientific">Trichonephila inaurata madagascariensis</name>
    <dbReference type="NCBI Taxonomy" id="2747483"/>
    <lineage>
        <taxon>Eukaryota</taxon>
        <taxon>Metazoa</taxon>
        <taxon>Ecdysozoa</taxon>
        <taxon>Arthropoda</taxon>
        <taxon>Chelicerata</taxon>
        <taxon>Arachnida</taxon>
        <taxon>Araneae</taxon>
        <taxon>Araneomorphae</taxon>
        <taxon>Entelegynae</taxon>
        <taxon>Araneoidea</taxon>
        <taxon>Nephilidae</taxon>
        <taxon>Trichonephila</taxon>
        <taxon>Trichonephila inaurata</taxon>
    </lineage>
</organism>
<comment type="caution">
    <text evidence="1">The sequence shown here is derived from an EMBL/GenBank/DDBJ whole genome shotgun (WGS) entry which is preliminary data.</text>
</comment>
<evidence type="ECO:0000313" key="2">
    <source>
        <dbReference type="Proteomes" id="UP000886998"/>
    </source>
</evidence>
<sequence length="101" mass="11095">MDNAQVTIFIHAVDTDFTIVEESVNVAALRDTDLCLSLTQTLDKCELDFNNITVITTHGAKSTTGEKTGATTLFKSDGKRNGNNTMTFLCIIQCHLSLRLK</sequence>
<name>A0A8X6IEP8_9ARAC</name>